<dbReference type="RefSeq" id="WP_189621695.1">
    <property type="nucleotide sequence ID" value="NZ_BMZA01000011.1"/>
</dbReference>
<gene>
    <name evidence="1" type="ORF">GCM10011614_26500</name>
</gene>
<protein>
    <submittedName>
        <fullName evidence="1">Uncharacterized protein</fullName>
    </submittedName>
</protein>
<evidence type="ECO:0000313" key="2">
    <source>
        <dbReference type="Proteomes" id="UP000648075"/>
    </source>
</evidence>
<organism evidence="1 2">
    <name type="scientific">Novosphingobium colocasiae</name>
    <dbReference type="NCBI Taxonomy" id="1256513"/>
    <lineage>
        <taxon>Bacteria</taxon>
        <taxon>Pseudomonadati</taxon>
        <taxon>Pseudomonadota</taxon>
        <taxon>Alphaproteobacteria</taxon>
        <taxon>Sphingomonadales</taxon>
        <taxon>Sphingomonadaceae</taxon>
        <taxon>Novosphingobium</taxon>
    </lineage>
</organism>
<dbReference type="Proteomes" id="UP000648075">
    <property type="component" value="Unassembled WGS sequence"/>
</dbReference>
<accession>A0A918PI08</accession>
<keyword evidence="2" id="KW-1185">Reference proteome</keyword>
<sequence>MALKKHLLLAMTNPVEGKDAEFNRWYEEVAYPTYKSLPGLVPLGRFKAADVPHMFPFQMDNMFEYLSLYYFECEDPVAYIEQIKDAFTRRPDYTFSEHIDQSRFCEPIYVALGDVNFEVTDRYENLKY</sequence>
<dbReference type="AlphaFoldDB" id="A0A918PI08"/>
<comment type="caution">
    <text evidence="1">The sequence shown here is derived from an EMBL/GenBank/DDBJ whole genome shotgun (WGS) entry which is preliminary data.</text>
</comment>
<dbReference type="EMBL" id="BMZA01000011">
    <property type="protein sequence ID" value="GGZ10291.1"/>
    <property type="molecule type" value="Genomic_DNA"/>
</dbReference>
<evidence type="ECO:0000313" key="1">
    <source>
        <dbReference type="EMBL" id="GGZ10291.1"/>
    </source>
</evidence>
<name>A0A918PI08_9SPHN</name>
<reference evidence="1" key="2">
    <citation type="submission" date="2020-09" db="EMBL/GenBank/DDBJ databases">
        <authorList>
            <person name="Sun Q."/>
            <person name="Kim S."/>
        </authorList>
    </citation>
    <scope>NUCLEOTIDE SEQUENCE</scope>
    <source>
        <strain evidence="1">KCTC 32255</strain>
    </source>
</reference>
<reference evidence="1" key="1">
    <citation type="journal article" date="2014" name="Int. J. Syst. Evol. Microbiol.">
        <title>Complete genome sequence of Corynebacterium casei LMG S-19264T (=DSM 44701T), isolated from a smear-ripened cheese.</title>
        <authorList>
            <consortium name="US DOE Joint Genome Institute (JGI-PGF)"/>
            <person name="Walter F."/>
            <person name="Albersmeier A."/>
            <person name="Kalinowski J."/>
            <person name="Ruckert C."/>
        </authorList>
    </citation>
    <scope>NUCLEOTIDE SEQUENCE</scope>
    <source>
        <strain evidence="1">KCTC 32255</strain>
    </source>
</reference>
<proteinExistence type="predicted"/>